<dbReference type="GO" id="GO:0005576">
    <property type="term" value="C:extracellular region"/>
    <property type="evidence" value="ECO:0007669"/>
    <property type="project" value="InterPro"/>
</dbReference>
<dbReference type="Pfam" id="PF00734">
    <property type="entry name" value="CBM_1"/>
    <property type="match status" value="1"/>
</dbReference>
<dbReference type="AlphaFoldDB" id="A0A167XCK8"/>
<dbReference type="PROSITE" id="PS00562">
    <property type="entry name" value="CBM1_1"/>
    <property type="match status" value="1"/>
</dbReference>
<dbReference type="InterPro" id="IPR035971">
    <property type="entry name" value="CBD_sf"/>
</dbReference>
<gene>
    <name evidence="5" type="ORF">FIBSPDRAFT_804353</name>
</gene>
<evidence type="ECO:0000256" key="1">
    <source>
        <dbReference type="ARBA" id="ARBA00022729"/>
    </source>
</evidence>
<dbReference type="InterPro" id="IPR001087">
    <property type="entry name" value="GDSL"/>
</dbReference>
<evidence type="ECO:0000256" key="3">
    <source>
        <dbReference type="SAM" id="MobiDB-lite"/>
    </source>
</evidence>
<dbReference type="Proteomes" id="UP000076532">
    <property type="component" value="Unassembled WGS sequence"/>
</dbReference>
<keyword evidence="1" id="KW-0732">Signal</keyword>
<evidence type="ECO:0000256" key="2">
    <source>
        <dbReference type="ARBA" id="ARBA00022801"/>
    </source>
</evidence>
<dbReference type="GO" id="GO:0030248">
    <property type="term" value="F:cellulose binding"/>
    <property type="evidence" value="ECO:0007669"/>
    <property type="project" value="InterPro"/>
</dbReference>
<dbReference type="SMART" id="SM00236">
    <property type="entry name" value="fCBD"/>
    <property type="match status" value="1"/>
</dbReference>
<proteinExistence type="predicted"/>
<dbReference type="SUPFAM" id="SSF52266">
    <property type="entry name" value="SGNH hydrolase"/>
    <property type="match status" value="1"/>
</dbReference>
<evidence type="ECO:0000313" key="5">
    <source>
        <dbReference type="EMBL" id="KZP07072.1"/>
    </source>
</evidence>
<accession>A0A167XCK8</accession>
<evidence type="ECO:0000259" key="4">
    <source>
        <dbReference type="PROSITE" id="PS51164"/>
    </source>
</evidence>
<dbReference type="CDD" id="cd01846">
    <property type="entry name" value="fatty_acyltransferase_like"/>
    <property type="match status" value="1"/>
</dbReference>
<dbReference type="EMBL" id="KV417763">
    <property type="protein sequence ID" value="KZP07072.1"/>
    <property type="molecule type" value="Genomic_DNA"/>
</dbReference>
<dbReference type="Gene3D" id="3.40.50.1110">
    <property type="entry name" value="SGNH hydrolase"/>
    <property type="match status" value="1"/>
</dbReference>
<dbReference type="GO" id="GO:0016788">
    <property type="term" value="F:hydrolase activity, acting on ester bonds"/>
    <property type="evidence" value="ECO:0007669"/>
    <property type="project" value="InterPro"/>
</dbReference>
<name>A0A167XCK8_9AGAM</name>
<sequence>MHPAQMRVGGLPALVCLDEPEVDASLDGSYEWLATARDRLATRSQPITIMFSESWALLAIASFSAVSRVSAQGTAYQQCGGVGWTGATTCVSGNYCFYSSAYYSQCLPGTATSSKASTSATTKATSTSTSTTTKASSTSTPSSTTNYWFSFGDSYTQTGFVDTDTLPAPGNPLGNPVYPGYTAVGGTNWIDLATTTYNKSLVLTYNYAYGGATIDATLVAPYESTVLSVTDQVNEFLNTVASKPATTPWTSADSLFSIWIGINDIGNSWYTANETAFLDVLLDAEFALVQKLVAAGARNFLWLNVPPVDRSPLMLAESAADQALEKSVITTFNSKLAAKITAWAAANSGVKTFLWDSNAAFTTVLNNPTAYGFVDAISYGNTGDFWGNNLHPSTAAQTLWGQQVGALLGSTIW</sequence>
<dbReference type="InterPro" id="IPR000254">
    <property type="entry name" value="CBD"/>
</dbReference>
<dbReference type="STRING" id="436010.A0A167XCK8"/>
<dbReference type="InterPro" id="IPR036514">
    <property type="entry name" value="SGNH_hydro_sf"/>
</dbReference>
<keyword evidence="2" id="KW-0378">Hydrolase</keyword>
<dbReference type="InterPro" id="IPR051058">
    <property type="entry name" value="GDSL_Est/Lipase"/>
</dbReference>
<dbReference type="PANTHER" id="PTHR45648">
    <property type="entry name" value="GDSL LIPASE/ACYLHYDROLASE FAMILY PROTEIN (AFU_ORTHOLOGUE AFUA_4G14700)"/>
    <property type="match status" value="1"/>
</dbReference>
<dbReference type="GO" id="GO:0005975">
    <property type="term" value="P:carbohydrate metabolic process"/>
    <property type="evidence" value="ECO:0007669"/>
    <property type="project" value="InterPro"/>
</dbReference>
<reference evidence="5 6" key="1">
    <citation type="journal article" date="2016" name="Mol. Biol. Evol.">
        <title>Comparative Genomics of Early-Diverging Mushroom-Forming Fungi Provides Insights into the Origins of Lignocellulose Decay Capabilities.</title>
        <authorList>
            <person name="Nagy L.G."/>
            <person name="Riley R."/>
            <person name="Tritt A."/>
            <person name="Adam C."/>
            <person name="Daum C."/>
            <person name="Floudas D."/>
            <person name="Sun H."/>
            <person name="Yadav J.S."/>
            <person name="Pangilinan J."/>
            <person name="Larsson K.H."/>
            <person name="Matsuura K."/>
            <person name="Barry K."/>
            <person name="Labutti K."/>
            <person name="Kuo R."/>
            <person name="Ohm R.A."/>
            <person name="Bhattacharya S.S."/>
            <person name="Shirouzu T."/>
            <person name="Yoshinaga Y."/>
            <person name="Martin F.M."/>
            <person name="Grigoriev I.V."/>
            <person name="Hibbett D.S."/>
        </authorList>
    </citation>
    <scope>NUCLEOTIDE SEQUENCE [LARGE SCALE GENOMIC DNA]</scope>
    <source>
        <strain evidence="5 6">CBS 109695</strain>
    </source>
</reference>
<organism evidence="5 6">
    <name type="scientific">Athelia psychrophila</name>
    <dbReference type="NCBI Taxonomy" id="1759441"/>
    <lineage>
        <taxon>Eukaryota</taxon>
        <taxon>Fungi</taxon>
        <taxon>Dikarya</taxon>
        <taxon>Basidiomycota</taxon>
        <taxon>Agaricomycotina</taxon>
        <taxon>Agaricomycetes</taxon>
        <taxon>Agaricomycetidae</taxon>
        <taxon>Atheliales</taxon>
        <taxon>Atheliaceae</taxon>
        <taxon>Athelia</taxon>
    </lineage>
</organism>
<dbReference type="SUPFAM" id="SSF57180">
    <property type="entry name" value="Cellulose-binding domain"/>
    <property type="match status" value="1"/>
</dbReference>
<keyword evidence="6" id="KW-1185">Reference proteome</keyword>
<feature type="region of interest" description="Disordered" evidence="3">
    <location>
        <begin position="113"/>
        <end position="142"/>
    </location>
</feature>
<dbReference type="PANTHER" id="PTHR45648:SF22">
    <property type="entry name" value="GDSL LIPASE_ACYLHYDROLASE FAMILY PROTEIN (AFU_ORTHOLOGUE AFUA_4G14700)"/>
    <property type="match status" value="1"/>
</dbReference>
<dbReference type="OrthoDB" id="1600564at2759"/>
<protein>
    <submittedName>
        <fullName evidence="5">Carbohydrate esterase family 16 protein</fullName>
    </submittedName>
</protein>
<dbReference type="PROSITE" id="PS51164">
    <property type="entry name" value="CBM1_2"/>
    <property type="match status" value="1"/>
</dbReference>
<evidence type="ECO:0000313" key="6">
    <source>
        <dbReference type="Proteomes" id="UP000076532"/>
    </source>
</evidence>
<dbReference type="Pfam" id="PF00657">
    <property type="entry name" value="Lipase_GDSL"/>
    <property type="match status" value="1"/>
</dbReference>
<feature type="domain" description="CBM1" evidence="4">
    <location>
        <begin position="71"/>
        <end position="107"/>
    </location>
</feature>